<evidence type="ECO:0000313" key="2">
    <source>
        <dbReference type="Proteomes" id="UP000278907"/>
    </source>
</evidence>
<dbReference type="EMBL" id="RAWI01000209">
    <property type="protein sequence ID" value="RKI02483.1"/>
    <property type="molecule type" value="Genomic_DNA"/>
</dbReference>
<organism evidence="1 2">
    <name type="scientific">Corallococcus praedator</name>
    <dbReference type="NCBI Taxonomy" id="2316724"/>
    <lineage>
        <taxon>Bacteria</taxon>
        <taxon>Pseudomonadati</taxon>
        <taxon>Myxococcota</taxon>
        <taxon>Myxococcia</taxon>
        <taxon>Myxococcales</taxon>
        <taxon>Cystobacterineae</taxon>
        <taxon>Myxococcaceae</taxon>
        <taxon>Corallococcus</taxon>
    </lineage>
</organism>
<evidence type="ECO:0000313" key="1">
    <source>
        <dbReference type="EMBL" id="RKI02483.1"/>
    </source>
</evidence>
<accession>A0ABX9QEY8</accession>
<sequence length="237" mass="25250">MDCPDTAKTCDVLSPSDSRKVCQCSTDVLCNADEGTSDRVCSIPDAVCIPRCTADEACGEGQRCDTASGHCKVRGDTGAACTGEGQSNCDYGTHFCSSNVCTPLWQPQCLNYENFPNKDMLGTTGPILYAARRVSVSTDTVLCGTATPKLVKVAFSAYSSVPFPMTKGDLNGFFRVLVAGTVREGTQDVRGADYTVTGDNRERAELIVSLCTEATATTLSTAYYFTGGNFLCFQANF</sequence>
<dbReference type="Proteomes" id="UP000278907">
    <property type="component" value="Unassembled WGS sequence"/>
</dbReference>
<keyword evidence="2" id="KW-1185">Reference proteome</keyword>
<gene>
    <name evidence="1" type="ORF">D7Y13_24470</name>
</gene>
<name>A0ABX9QEY8_9BACT</name>
<protein>
    <submittedName>
        <fullName evidence="1">Uncharacterized protein</fullName>
    </submittedName>
</protein>
<reference evidence="1 2" key="1">
    <citation type="submission" date="2018-09" db="EMBL/GenBank/DDBJ databases">
        <authorList>
            <person name="Livingstone P.G."/>
            <person name="Whitworth D.E."/>
        </authorList>
    </citation>
    <scope>NUCLEOTIDE SEQUENCE [LARGE SCALE GENOMIC DNA]</scope>
    <source>
        <strain evidence="1 2">CA031B</strain>
    </source>
</reference>
<comment type="caution">
    <text evidence="1">The sequence shown here is derived from an EMBL/GenBank/DDBJ whole genome shotgun (WGS) entry which is preliminary data.</text>
</comment>
<proteinExistence type="predicted"/>